<feature type="region of interest" description="Disordered" evidence="2">
    <location>
        <begin position="2127"/>
        <end position="2149"/>
    </location>
</feature>
<feature type="domain" description="PI3K/PI4K catalytic" evidence="3">
    <location>
        <begin position="4168"/>
        <end position="4501"/>
    </location>
</feature>
<feature type="region of interest" description="Disordered" evidence="2">
    <location>
        <begin position="2683"/>
        <end position="2711"/>
    </location>
</feature>
<dbReference type="GO" id="GO:0006355">
    <property type="term" value="P:regulation of DNA-templated transcription"/>
    <property type="evidence" value="ECO:0007669"/>
    <property type="project" value="TreeGrafter"/>
</dbReference>
<keyword evidence="6" id="KW-1185">Reference proteome</keyword>
<comment type="similarity">
    <text evidence="1">Belongs to the PI3/PI4-kinase family. TRA1 subfamily.</text>
</comment>
<dbReference type="SUPFAM" id="SSF48371">
    <property type="entry name" value="ARM repeat"/>
    <property type="match status" value="3"/>
</dbReference>
<gene>
    <name evidence="5" type="ORF">PSNMU_V1.4_AUG-EV-PASAV3_0102600</name>
</gene>
<dbReference type="Pfam" id="PF00454">
    <property type="entry name" value="PI3_PI4_kinase"/>
    <property type="match status" value="1"/>
</dbReference>
<evidence type="ECO:0000256" key="2">
    <source>
        <dbReference type="SAM" id="MobiDB-lite"/>
    </source>
</evidence>
<evidence type="ECO:0000313" key="6">
    <source>
        <dbReference type="Proteomes" id="UP000291116"/>
    </source>
</evidence>
<dbReference type="InterPro" id="IPR000403">
    <property type="entry name" value="PI3/4_kinase_cat_dom"/>
</dbReference>
<dbReference type="OrthoDB" id="5570127at2759"/>
<organism evidence="5 6">
    <name type="scientific">Pseudo-nitzschia multistriata</name>
    <dbReference type="NCBI Taxonomy" id="183589"/>
    <lineage>
        <taxon>Eukaryota</taxon>
        <taxon>Sar</taxon>
        <taxon>Stramenopiles</taxon>
        <taxon>Ochrophyta</taxon>
        <taxon>Bacillariophyta</taxon>
        <taxon>Bacillariophyceae</taxon>
        <taxon>Bacillariophycidae</taxon>
        <taxon>Bacillariales</taxon>
        <taxon>Bacillariaceae</taxon>
        <taxon>Pseudo-nitzschia</taxon>
    </lineage>
</organism>
<feature type="compositionally biased region" description="Polar residues" evidence="2">
    <location>
        <begin position="92"/>
        <end position="106"/>
    </location>
</feature>
<dbReference type="CDD" id="cd05163">
    <property type="entry name" value="PIKK_TRRAP"/>
    <property type="match status" value="1"/>
</dbReference>
<dbReference type="PROSITE" id="PS50290">
    <property type="entry name" value="PI3_4_KINASE_3"/>
    <property type="match status" value="1"/>
</dbReference>
<dbReference type="PANTHER" id="PTHR11139">
    <property type="entry name" value="ATAXIA TELANGIECTASIA MUTATED ATM -RELATED"/>
    <property type="match status" value="1"/>
</dbReference>
<dbReference type="Pfam" id="PF02259">
    <property type="entry name" value="FAT"/>
    <property type="match status" value="1"/>
</dbReference>
<feature type="compositionally biased region" description="Low complexity" evidence="2">
    <location>
        <begin position="4093"/>
        <end position="4104"/>
    </location>
</feature>
<dbReference type="GO" id="GO:0006281">
    <property type="term" value="P:DNA repair"/>
    <property type="evidence" value="ECO:0007669"/>
    <property type="project" value="TreeGrafter"/>
</dbReference>
<dbReference type="InterPro" id="IPR011009">
    <property type="entry name" value="Kinase-like_dom_sf"/>
</dbReference>
<feature type="compositionally biased region" description="Basic and acidic residues" evidence="2">
    <location>
        <begin position="2691"/>
        <end position="2710"/>
    </location>
</feature>
<proteinExistence type="inferred from homology"/>
<dbReference type="SUPFAM" id="SSF56112">
    <property type="entry name" value="Protein kinase-like (PK-like)"/>
    <property type="match status" value="1"/>
</dbReference>
<feature type="region of interest" description="Disordered" evidence="2">
    <location>
        <begin position="4081"/>
        <end position="4104"/>
    </location>
</feature>
<dbReference type="Gene3D" id="1.10.1070.11">
    <property type="entry name" value="Phosphatidylinositol 3-/4-kinase, catalytic domain"/>
    <property type="match status" value="1"/>
</dbReference>
<dbReference type="Pfam" id="PF20206">
    <property type="entry name" value="Tra1_ring"/>
    <property type="match status" value="1"/>
</dbReference>
<feature type="compositionally biased region" description="Polar residues" evidence="2">
    <location>
        <begin position="284"/>
        <end position="295"/>
    </location>
</feature>
<feature type="domain" description="FAT" evidence="4">
    <location>
        <begin position="3292"/>
        <end position="3861"/>
    </location>
</feature>
<feature type="compositionally biased region" description="Polar residues" evidence="2">
    <location>
        <begin position="630"/>
        <end position="659"/>
    </location>
</feature>
<dbReference type="InterPro" id="IPR036940">
    <property type="entry name" value="PI3/4_kinase_cat_sf"/>
</dbReference>
<dbReference type="InterPro" id="IPR046807">
    <property type="entry name" value="Tra1_central"/>
</dbReference>
<sequence>MSTGTGLSGTPAFSASPGPYSSLESNNDSGRSRMNWEPVRSRLTGNDLDDALKAARELREGIEIVHTVEFPLMLSALLPAFSTILATNPNQQTSAKESMKGNNSINPAAKRAAGIPSAKKEPSPGPAAEAKRPDETTPSSPPKQHDIEFQRRQQHRHYQLRNTILEIISRMPSNEVLRPHAPHLVAVALDVLIHRRDYEENALLASRIIFDLYKAYKSLPQDYIQPALDFVVSAYKALPLAVQRSFSFEVLSATSSNMDSKVPTAVIATPPGDKKRKSPPGALSGSQNPQKSIKQTDSTTMDTTDSNARIQPTGARPLMMESASVTDTRMAISSFHEVSLSPRSNSSFRVLTEWPLIVMLMFQLYPKFLKANIPILIKVMTEALGLRAPSIELIEQQQKQLQQLTSAGASSEQQPQSGLGETARRLYSSKSRELVAAQAKTLSFLTFLLRRFVNELKPYEDRLASNVVAIMSICPRELLSTRKELLVGTRYLLHSDHFKNGFFRHVDSLLDEKILIGWSSKHQHRHRYLCDHNSEQTVLRPLGYAVLSELVHNARNTKVLSLMQISKIVTIFSRVLHDSTLPMSTQYTGVKTLLSVLDRIYSNTDRNPQLGRDLLVRILRTFMEKLSSLRNASDTEAKATASSSNKDPGSDESQYSPGRNETGSGGKKTSSESANDEHNREHSYSTEPKNEPLKDKKSMVRIIVVGSKTLIWYINNYRKQREKERIENRHPPAGVNNEEVYSGLSKITHSEHALIDQYIVLGFPCIKILKESNQGESGSRTGALAATGERQATEQFRDTLTYFAAAFTTLDGHDLRRTMGRRLDVLVEAVKDDPTAIIVPRHLLSANATTSFEFCSMMLNFLVERMDNLVLEKNENICFLSVPSENETDRLHVFEELMKEKAKIKREDMEKTSNSYLQLFERILKSLSSYPENERALRPYLKEIVSTCLRSSLEKTDVKADNYCMLLRYVFRSISAGKFEDSYRELLPLIPAVLNGLFRVLLSTEDITLRHTLIELVLTIPARLSSLLPHMNLLLRIIILALKSNSDDLVNLGLRTLEFWVDNLNPEFLFPELSKQKAVFVSLMKALSIHLRPAPYPYGLLTLRLLGKLGGKNRRVLREPIDIIDSKAIMENSVGKLSLGFTWSANTSQMGEESNGTEGLSSESVFEIHLPIKRCLELLKRVSTVNLFGSEVALPGEGSSLVKIEENSDDEGLEQQGITVLLSTDVCDIDLLRYCKAVTEKTTMSQVKAAIQVLKSSLTRIIDVPNSSLKNIHMTGAGNLDNTEGHTEGGIFDMQAIATRLANYNNEFHTIVMGLMFGCSFLPTREKELCFMKGLLTSIYVTITSNQGSIIRVDANGSSIHQPKNDTETKSEFGDDGLGSLKPFGYFELNGPLKYTTDPLTINRSLAEFLTQPSPALISVGMNILDHVLRLPVSFKNTNTDEKSKSGELDRGSMIFFESLLSALCGRCVSSDWSERCGLYKGIILMVEVLGQSWAKKYEIEIMNVALYSVKSVPAEMSIAGVKSFEFLVKLCSTLYGKPYINENQDDKIPFIVDMLSLLRRRDEKATEPRTSITTPCDDVLQILINEMASTIPLMRFAARFVFEQYFLNAKTAADAKSVLGKHITLIRRVLFSRSLRLLPLQEQVGAVEALNVLVDQVPHLIPLEDQPLLAFLSELLKMSSVADGEMTDNNLIGSVVDKNGFVLPGADQRYRAKNNDMNDTHPSLRPSSLFLRRDCILSTDCHKILIGEELPHGVQLRVSSIQLLRSIIRGHPDNFFNAESSTPVGNIRPHIISLLFRSLVSQPVQAVIASHDALRDVLRLSVVTTDGPEGSRSKSRLRKELLQTCIRPVLLNLRDYTRLSTCLLRGLSQLLSLLSSWFNKTLGEKLIDHLQKWTNPSVIRSHKIWKEGEEPDVAAAIVGLFALLPHASNFVDPIVKLTLKLEACLPAYKSRHVRSPYRKQLALYLNKYSQYTANFFLPRLKTPLYTELFQDIVNFQGSSQLRQYLSAKCSDSILNVSFKCPLAIIRSEKASVTSASPTKSLKSDTSLSLYGIHSYSTLQQQEAMRDLAMKKKTFQYLHQEYTKARTAASAKNAPPEAKVAFEETTKKLKTAKVSLERVTREVTEIEKRRKAEKEQMGQESPSSDLKGATPMTIDSLELQFQGFNLIETLVKYDHSYLKHHNDVLRALRWLWRSKGRYLRMQHEESICPRYQGESKALASFLLSYYKDSPNDVDLLFELIRIFLQPTSGDFSFVRSFLQEISSGLGEVQKDQIMQRFFSLMAGESTEEIKLLSLQLVVHPMLHSSFHAKDEANNKTSGFNEDGSSGDRVISEKNVDTCPEGRESIRFLNPSIVQKFVSDVLFHNGSVNPCGERLKVGILQICDLFLEFIPNMIGERRIDLLNFCLSLLKSDDPSCKNWSYLVLCRYISVIDTQQSVILQVYYALLRAHQHEGKDLVKAGLNLLVSALPKRLDSAAFKSAIDKTYRVMFEEGNSVPQLSHVWYIVVNNPDIFVHRRCQLVRYMINSLNRLGLPPNSSSENRVLAISIIELVLVWDEEQKTKACNHVEQSPNAMDIDLVISSEKSSHSQVQSLNVKKQTNYSASDDSMLNLDKSMVETILNFLIRLKLVLADPKVDTSSACIGPKLDVLLRRATRRWNGSDIRPAYFEKVVSMCKEDDEYFTQDNKTKGKAKAAKDPDKSNSKPSKPDDTKKSVTGLSDILTACLEIFLMLAEEDPYNFFLIENPDQLKCILSTCFRYSRTPTEIRIREKLETFLVAFLSLGSRMDQRIVQPITVWIEKLLTEADIEYRKNHGQVNETPRQARFRHTTYTEELRPEDCAVLFGLGIIKKVGSVSPSFPKTFTTSLISLLSTIVKKHTHQAAAKQKQNGVAYNAQTGTMSIREMYSTPIAGILQQVFPENVRSPVAGIARSSQGRQHDLSKDLKDFDCMLQAAVIILEILGNSDAAYLFSNNRKILLNLLQSIFYMSNNVRLLLSAIRVVGKWLVAGRSGPLTTKERNSFFWKISSFDFNGLSDPISQPLSDLVCHYMSVLLTKSDTFSENGKDDNGGMITSRSITACLMTADDSARQRMLSFFQRSRCQTGEKARRPTDILWQLFHSDFEGLGGRHWVVVFVEMLLECVVPLCEIKNVAPAGCDFRVKRRLPNPVTGSESSNLDVGLSVVSTYEAFRSSMKRECSNLGKDAGYFLGALRRLAHGDSFMCQSLMQTLLPASWRDSHEGSVKYRLVSAMESFLSRPFHSQTFKKETSETLLPSNAIKSFLSSLVNMNPLPTIDVDLLVTLAQSHNSWYEVLSILENQHLVLSPSNLSESGSTRCDKILLAIRHCYRQLGENSIWSTLALKSCALPGTSYATSLEIYGKVDKALEAYSGLIDLVESEGSANATYFEMDYWEERWVNLQQQEQQLEVVSEYATQSKNEEVMLECAWRERDWDSVRALCSAPRIVAAVESGDPAMKICETLSAVADGKLGDVENLHAQSSQLALYKWQNLPTFSGGSCAHAKLLHYFHRLVEIRESGQIMVETNNHSTGKTLPDLKNLLNAWRHRLPNDEEELTVWDEIFTWRAHMFNAITSNFHWSEPSTLATLHDRPWTAIRMSTVARKHGMQQAAFLLLNRITDSRAMDVSDVYLKLREQILLYNNPRSELERTGGLNLINTTNLSYFDSLQKSELFRLKAIFLASLRRTSKSNQAYCHSVQICPSHTKSWISWGGLCSSLGTMTEKQAEQARSSGADNARDSRTDSTKKVAQYLAQAMGCFIEAIQIDPNEKSRIHLPRCLWMLTKDGSSPGVLCQTLENRGTKLPPWVWLPWMPQLLTGLCRLEGRTIRVLLSRVIKAYPQAAYYSLRAFYLERRDVERAKGGNVAPGQHMASVAYAEEMMSTLRRSHASLWSSLEAILEELIVKFRPSYEEELLATISALLERAESHAEKQSLPDEKRAEDEEAMVASWSKTLSRIAAKFFRETDSTSSSSRRDERVKKTADFKRKYKADFELDFKVTTPDRKQGATTKASKAQFRLAEYITKLQIWKERLEIQVARTPSYLPLIESSHSLAIFHGSFPNLWPGSCDTRYSYGNDRSSKEDSQSSRTPSSTSSSAATARKASLGAALMAANAAAREGVGGEYGGGSAAIEIPGQYCPNTSMSTDIKPCPELHAKLIKFEPHVEVLRRNDQLVRRCGMIGSDGRTYKFLLQFAIPYWTRTDERAAQISYVIEKFLRQNIVSARNYINIQPTAAIPVAQRLRMTPDPDCRIALDEVWRTSKYETNEKKSIANFFSKELTKKLKEAISHDSSGESKRNIEKEVRLKVYNEICKSKVDDRILLRYLMKILDSQELFFLLRRSFAVQLAANSLLQYVFSVAERTPQRFVFLQSNGKILSPDFRISYSNQGFIEGFNQVPFRMTPNIQRVLGEHYIQGIFVRSMAMIAGAVKEHKDEFDPILRLLMRDDILAWYSKSLAKTDSKTQELERQLIERVSKNVHTLQSRFSECSPKGGDETYGDSNKTAPLDHRVNELVQAATDPEKLCMTRIGYQGWL</sequence>
<feature type="compositionally biased region" description="Basic and acidic residues" evidence="2">
    <location>
        <begin position="675"/>
        <end position="693"/>
    </location>
</feature>
<dbReference type="InterPro" id="IPR003151">
    <property type="entry name" value="PIK-rel_kinase_FAT"/>
</dbReference>
<dbReference type="EMBL" id="CAACVS010000531">
    <property type="protein sequence ID" value="VEU43211.1"/>
    <property type="molecule type" value="Genomic_DNA"/>
</dbReference>
<dbReference type="InterPro" id="IPR046805">
    <property type="entry name" value="Tra1_ring"/>
</dbReference>
<dbReference type="GO" id="GO:0035267">
    <property type="term" value="C:NuA4 histone acetyltransferase complex"/>
    <property type="evidence" value="ECO:0007669"/>
    <property type="project" value="TreeGrafter"/>
</dbReference>
<feature type="compositionally biased region" description="Low complexity" evidence="2">
    <location>
        <begin position="296"/>
        <end position="306"/>
    </location>
</feature>
<reference evidence="5 6" key="1">
    <citation type="submission" date="2019-01" db="EMBL/GenBank/DDBJ databases">
        <authorList>
            <person name="Ferrante I. M."/>
        </authorList>
    </citation>
    <scope>NUCLEOTIDE SEQUENCE [LARGE SCALE GENOMIC DNA]</scope>
    <source>
        <strain evidence="5 6">B856</strain>
    </source>
</reference>
<protein>
    <submittedName>
        <fullName evidence="5">Uncharacterized protein</fullName>
    </submittedName>
</protein>
<evidence type="ECO:0000313" key="5">
    <source>
        <dbReference type="EMBL" id="VEU43211.1"/>
    </source>
</evidence>
<evidence type="ECO:0000259" key="3">
    <source>
        <dbReference type="PROSITE" id="PS50290"/>
    </source>
</evidence>
<dbReference type="Proteomes" id="UP000291116">
    <property type="component" value="Unassembled WGS sequence"/>
</dbReference>
<dbReference type="PANTHER" id="PTHR11139:SF1">
    <property type="entry name" value="TRANSFORMATION_TRANSCRIPTION DOMAIN-ASSOCIATED PROTEIN"/>
    <property type="match status" value="1"/>
</dbReference>
<feature type="region of interest" description="Disordered" evidence="2">
    <location>
        <begin position="92"/>
        <end position="154"/>
    </location>
</feature>
<dbReference type="Pfam" id="PF20175">
    <property type="entry name" value="Tra1_central"/>
    <property type="match status" value="1"/>
</dbReference>
<dbReference type="GO" id="GO:0005634">
    <property type="term" value="C:nucleus"/>
    <property type="evidence" value="ECO:0007669"/>
    <property type="project" value="TreeGrafter"/>
</dbReference>
<name>A0A448ZMF0_9STRA</name>
<dbReference type="GO" id="GO:0000124">
    <property type="term" value="C:SAGA complex"/>
    <property type="evidence" value="ECO:0007669"/>
    <property type="project" value="TreeGrafter"/>
</dbReference>
<accession>A0A448ZMF0</accession>
<dbReference type="PROSITE" id="PS51189">
    <property type="entry name" value="FAT"/>
    <property type="match status" value="1"/>
</dbReference>
<feature type="region of interest" description="Disordered" evidence="2">
    <location>
        <begin position="262"/>
        <end position="318"/>
    </location>
</feature>
<evidence type="ECO:0000256" key="1">
    <source>
        <dbReference type="ARBA" id="ARBA00007234"/>
    </source>
</evidence>
<dbReference type="SMART" id="SM00146">
    <property type="entry name" value="PI3Kc"/>
    <property type="match status" value="1"/>
</dbReference>
<dbReference type="InterPro" id="IPR016024">
    <property type="entry name" value="ARM-type_fold"/>
</dbReference>
<feature type="region of interest" description="Disordered" evidence="2">
    <location>
        <begin position="1"/>
        <end position="38"/>
    </location>
</feature>
<feature type="compositionally biased region" description="Basic and acidic residues" evidence="2">
    <location>
        <begin position="2127"/>
        <end position="2137"/>
    </location>
</feature>
<dbReference type="InterPro" id="IPR014009">
    <property type="entry name" value="PIK_FAT"/>
</dbReference>
<dbReference type="InterPro" id="IPR050517">
    <property type="entry name" value="DDR_Repair_Kinase"/>
</dbReference>
<evidence type="ECO:0000259" key="4">
    <source>
        <dbReference type="PROSITE" id="PS51189"/>
    </source>
</evidence>
<feature type="region of interest" description="Disordered" evidence="2">
    <location>
        <begin position="630"/>
        <end position="693"/>
    </location>
</feature>